<keyword evidence="3" id="KW-1185">Reference proteome</keyword>
<dbReference type="OrthoDB" id="10049706at2759"/>
<gene>
    <name evidence="2" type="ORF">CLUMA_CG016623</name>
</gene>
<protein>
    <submittedName>
        <fullName evidence="2">CLUMA_CG016623, isoform A</fullName>
    </submittedName>
</protein>
<evidence type="ECO:0000256" key="1">
    <source>
        <dbReference type="SAM" id="Phobius"/>
    </source>
</evidence>
<dbReference type="AlphaFoldDB" id="A0A1J1IX59"/>
<accession>A0A1J1IX59</accession>
<dbReference type="EMBL" id="CVRI01000059">
    <property type="protein sequence ID" value="CRL03742.1"/>
    <property type="molecule type" value="Genomic_DNA"/>
</dbReference>
<reference evidence="2 3" key="1">
    <citation type="submission" date="2015-04" db="EMBL/GenBank/DDBJ databases">
        <authorList>
            <person name="Syromyatnikov M.Y."/>
            <person name="Popov V.N."/>
        </authorList>
    </citation>
    <scope>NUCLEOTIDE SEQUENCE [LARGE SCALE GENOMIC DNA]</scope>
</reference>
<keyword evidence="1" id="KW-0472">Membrane</keyword>
<dbReference type="Proteomes" id="UP000183832">
    <property type="component" value="Unassembled WGS sequence"/>
</dbReference>
<name>A0A1J1IX59_9DIPT</name>
<sequence length="90" mass="10486">MFSFLKLEDDAFLHAAHLFMIDQAILISGAILSMWIHFLRQWRPTKTRKKFVPIFQCLRQKPELMAILDAGVLVFLMLLDSHSTHQICNS</sequence>
<keyword evidence="1" id="KW-0812">Transmembrane</keyword>
<evidence type="ECO:0000313" key="2">
    <source>
        <dbReference type="EMBL" id="CRL03742.1"/>
    </source>
</evidence>
<keyword evidence="1" id="KW-1133">Transmembrane helix</keyword>
<organism evidence="2 3">
    <name type="scientific">Clunio marinus</name>
    <dbReference type="NCBI Taxonomy" id="568069"/>
    <lineage>
        <taxon>Eukaryota</taxon>
        <taxon>Metazoa</taxon>
        <taxon>Ecdysozoa</taxon>
        <taxon>Arthropoda</taxon>
        <taxon>Hexapoda</taxon>
        <taxon>Insecta</taxon>
        <taxon>Pterygota</taxon>
        <taxon>Neoptera</taxon>
        <taxon>Endopterygota</taxon>
        <taxon>Diptera</taxon>
        <taxon>Nematocera</taxon>
        <taxon>Chironomoidea</taxon>
        <taxon>Chironomidae</taxon>
        <taxon>Clunio</taxon>
    </lineage>
</organism>
<feature type="transmembrane region" description="Helical" evidence="1">
    <location>
        <begin position="12"/>
        <end position="39"/>
    </location>
</feature>
<evidence type="ECO:0000313" key="3">
    <source>
        <dbReference type="Proteomes" id="UP000183832"/>
    </source>
</evidence>
<proteinExistence type="predicted"/>